<evidence type="ECO:0000313" key="1">
    <source>
        <dbReference type="EMBL" id="MBB4077837.1"/>
    </source>
</evidence>
<dbReference type="InterPro" id="IPR026444">
    <property type="entry name" value="Secre_tail"/>
</dbReference>
<gene>
    <name evidence="1" type="ORF">GGR28_000438</name>
</gene>
<accession>A0A840E421</accession>
<dbReference type="Proteomes" id="UP000576209">
    <property type="component" value="Unassembled WGS sequence"/>
</dbReference>
<organism evidence="1 2">
    <name type="scientific">Neolewinella aquimaris</name>
    <dbReference type="NCBI Taxonomy" id="1835722"/>
    <lineage>
        <taxon>Bacteria</taxon>
        <taxon>Pseudomonadati</taxon>
        <taxon>Bacteroidota</taxon>
        <taxon>Saprospiria</taxon>
        <taxon>Saprospirales</taxon>
        <taxon>Lewinellaceae</taxon>
        <taxon>Neolewinella</taxon>
    </lineage>
</organism>
<evidence type="ECO:0008006" key="3">
    <source>
        <dbReference type="Google" id="ProtNLM"/>
    </source>
</evidence>
<dbReference type="AlphaFoldDB" id="A0A840E421"/>
<dbReference type="RefSeq" id="WP_183494075.1">
    <property type="nucleotide sequence ID" value="NZ_JACIFF010000001.1"/>
</dbReference>
<sequence>MMKTLLFYLVLFLPVLLFSQRSMHLDEGELMTPARHPQLTKAAVPDTIFPAILLDDCYSRISPYFIPDTGYIIGSNIFGDLLQLQRVVHPSSSSFQITSAEFPFVLADSSAFDVYLRAVVFSEVDAEGTPTGFLGESDSMQVRDLNRDTTGGLINFTLFDFSEPVTVDNDSFLIGIEFFNAYTDSTIHFVGLYGTQVGCGDGNNLVQGFFTNEGLAFGTFAQFYGADLEIPVFVAVEDVTTSLRNTLTADYGTQAAPNPVSSQVRITFEAQVAGDYFVYLTDLTGRRLRKADYRLSSGKTRVEWQLGDLPSGIYVYYVDGPEGRQSGKLVKR</sequence>
<proteinExistence type="predicted"/>
<comment type="caution">
    <text evidence="1">The sequence shown here is derived from an EMBL/GenBank/DDBJ whole genome shotgun (WGS) entry which is preliminary data.</text>
</comment>
<dbReference type="NCBIfam" id="TIGR04183">
    <property type="entry name" value="Por_Secre_tail"/>
    <property type="match status" value="1"/>
</dbReference>
<name>A0A840E421_9BACT</name>
<keyword evidence="2" id="KW-1185">Reference proteome</keyword>
<reference evidence="1 2" key="1">
    <citation type="submission" date="2020-08" db="EMBL/GenBank/DDBJ databases">
        <title>Genomic Encyclopedia of Type Strains, Phase IV (KMG-IV): sequencing the most valuable type-strain genomes for metagenomic binning, comparative biology and taxonomic classification.</title>
        <authorList>
            <person name="Goeker M."/>
        </authorList>
    </citation>
    <scope>NUCLEOTIDE SEQUENCE [LARGE SCALE GENOMIC DNA]</scope>
    <source>
        <strain evidence="1 2">DSM 105137</strain>
    </source>
</reference>
<protein>
    <recommendedName>
        <fullName evidence="3">T9SS type A sorting domain-containing protein</fullName>
    </recommendedName>
</protein>
<dbReference type="EMBL" id="JACIFF010000001">
    <property type="protein sequence ID" value="MBB4077837.1"/>
    <property type="molecule type" value="Genomic_DNA"/>
</dbReference>
<evidence type="ECO:0000313" key="2">
    <source>
        <dbReference type="Proteomes" id="UP000576209"/>
    </source>
</evidence>